<keyword evidence="2" id="KW-0805">Transcription regulation</keyword>
<keyword evidence="3" id="KW-0238">DNA-binding</keyword>
<dbReference type="CDD" id="cd00266">
    <property type="entry name" value="MADS_SRF_like"/>
    <property type="match status" value="1"/>
</dbReference>
<dbReference type="GO" id="GO:0000987">
    <property type="term" value="F:cis-regulatory region sequence-specific DNA binding"/>
    <property type="evidence" value="ECO:0007669"/>
    <property type="project" value="InterPro"/>
</dbReference>
<comment type="caution">
    <text evidence="7">The sequence shown here is derived from an EMBL/GenBank/DDBJ whole genome shotgun (WGS) entry which is preliminary data.</text>
</comment>
<dbReference type="InterPro" id="IPR036879">
    <property type="entry name" value="TF_MADSbox_sf"/>
</dbReference>
<protein>
    <submittedName>
        <fullName evidence="7">Agamous-like MADS-box protein AGL80</fullName>
    </submittedName>
</protein>
<evidence type="ECO:0000256" key="3">
    <source>
        <dbReference type="ARBA" id="ARBA00023125"/>
    </source>
</evidence>
<dbReference type="AlphaFoldDB" id="A0A9N7MJ75"/>
<keyword evidence="5" id="KW-0539">Nucleus</keyword>
<feature type="domain" description="MADS-box" evidence="6">
    <location>
        <begin position="1"/>
        <end position="49"/>
    </location>
</feature>
<dbReference type="SUPFAM" id="SSF55455">
    <property type="entry name" value="SRF-like"/>
    <property type="match status" value="1"/>
</dbReference>
<dbReference type="Proteomes" id="UP001153555">
    <property type="component" value="Unassembled WGS sequence"/>
</dbReference>
<evidence type="ECO:0000256" key="2">
    <source>
        <dbReference type="ARBA" id="ARBA00023015"/>
    </source>
</evidence>
<dbReference type="GO" id="GO:0005634">
    <property type="term" value="C:nucleus"/>
    <property type="evidence" value="ECO:0007669"/>
    <property type="project" value="UniProtKB-SubCell"/>
</dbReference>
<organism evidence="7 8">
    <name type="scientific">Striga hermonthica</name>
    <name type="common">Purple witchweed</name>
    <name type="synonym">Buchnera hermonthica</name>
    <dbReference type="NCBI Taxonomy" id="68872"/>
    <lineage>
        <taxon>Eukaryota</taxon>
        <taxon>Viridiplantae</taxon>
        <taxon>Streptophyta</taxon>
        <taxon>Embryophyta</taxon>
        <taxon>Tracheophyta</taxon>
        <taxon>Spermatophyta</taxon>
        <taxon>Magnoliopsida</taxon>
        <taxon>eudicotyledons</taxon>
        <taxon>Gunneridae</taxon>
        <taxon>Pentapetalae</taxon>
        <taxon>asterids</taxon>
        <taxon>lamiids</taxon>
        <taxon>Lamiales</taxon>
        <taxon>Orobanchaceae</taxon>
        <taxon>Buchnereae</taxon>
        <taxon>Striga</taxon>
    </lineage>
</organism>
<evidence type="ECO:0000256" key="1">
    <source>
        <dbReference type="ARBA" id="ARBA00004123"/>
    </source>
</evidence>
<dbReference type="EMBL" id="CACSLK010003174">
    <property type="protein sequence ID" value="CAA0808861.1"/>
    <property type="molecule type" value="Genomic_DNA"/>
</dbReference>
<dbReference type="Pfam" id="PF00319">
    <property type="entry name" value="SRF-TF"/>
    <property type="match status" value="1"/>
</dbReference>
<dbReference type="PANTHER" id="PTHR48019">
    <property type="entry name" value="SERUM RESPONSE FACTOR HOMOLOG"/>
    <property type="match status" value="1"/>
</dbReference>
<dbReference type="SMART" id="SM00432">
    <property type="entry name" value="MADS"/>
    <property type="match status" value="1"/>
</dbReference>
<dbReference type="OrthoDB" id="762064at2759"/>
<dbReference type="GO" id="GO:0045944">
    <property type="term" value="P:positive regulation of transcription by RNA polymerase II"/>
    <property type="evidence" value="ECO:0007669"/>
    <property type="project" value="InterPro"/>
</dbReference>
<dbReference type="GO" id="GO:0000981">
    <property type="term" value="F:DNA-binding transcription factor activity, RNA polymerase II-specific"/>
    <property type="evidence" value="ECO:0007669"/>
    <property type="project" value="InterPro"/>
</dbReference>
<evidence type="ECO:0000256" key="5">
    <source>
        <dbReference type="ARBA" id="ARBA00023242"/>
    </source>
</evidence>
<gene>
    <name evidence="7" type="ORF">SHERM_11084</name>
</gene>
<dbReference type="InterPro" id="IPR002100">
    <property type="entry name" value="TF_MADSbox"/>
</dbReference>
<dbReference type="GO" id="GO:0046983">
    <property type="term" value="F:protein dimerization activity"/>
    <property type="evidence" value="ECO:0007669"/>
    <property type="project" value="InterPro"/>
</dbReference>
<evidence type="ECO:0000313" key="7">
    <source>
        <dbReference type="EMBL" id="CAA0808861.1"/>
    </source>
</evidence>
<proteinExistence type="predicted"/>
<accession>A0A9N7MJ75</accession>
<keyword evidence="4" id="KW-0804">Transcription</keyword>
<dbReference type="PRINTS" id="PR00404">
    <property type="entry name" value="MADSDOMAIN"/>
</dbReference>
<keyword evidence="8" id="KW-1185">Reference proteome</keyword>
<dbReference type="PROSITE" id="PS50066">
    <property type="entry name" value="MADS_BOX_2"/>
    <property type="match status" value="1"/>
</dbReference>
<sequence>MTRKKVTLAYINSVSDRKASFRKRMKGFQNKAREIGTLCDVPVCTIVYSGYERRAEVYPSRAEAQLVLARFNGLPEVDRSRKMVSQETFTQQRIARVRAQLSRVLREKKRRELEEFVYRCVEEKARLADLDPADVDEMDIVMDKVLRDIESRKERIATMRRSNVEKPVEKEVEKDQEDLHSFILRIAGSPTGLEVAPSRPRLGCEDMWSLTKEGLSNEEFLL</sequence>
<evidence type="ECO:0000259" key="6">
    <source>
        <dbReference type="PROSITE" id="PS50066"/>
    </source>
</evidence>
<comment type="subcellular location">
    <subcellularLocation>
        <location evidence="1">Nucleus</location>
    </subcellularLocation>
</comment>
<name>A0A9N7MJ75_STRHE</name>
<evidence type="ECO:0000256" key="4">
    <source>
        <dbReference type="ARBA" id="ARBA00023163"/>
    </source>
</evidence>
<dbReference type="InterPro" id="IPR050142">
    <property type="entry name" value="MADS-box/MEF2_TF"/>
</dbReference>
<dbReference type="InterPro" id="IPR033897">
    <property type="entry name" value="SRF-like_MADS-box"/>
</dbReference>
<evidence type="ECO:0000313" key="8">
    <source>
        <dbReference type="Proteomes" id="UP001153555"/>
    </source>
</evidence>
<dbReference type="Gene3D" id="3.40.1810.10">
    <property type="entry name" value="Transcription factor, MADS-box"/>
    <property type="match status" value="1"/>
</dbReference>
<reference evidence="7" key="1">
    <citation type="submission" date="2019-12" db="EMBL/GenBank/DDBJ databases">
        <authorList>
            <person name="Scholes J."/>
        </authorList>
    </citation>
    <scope>NUCLEOTIDE SEQUENCE</scope>
</reference>